<feature type="transmembrane region" description="Helical" evidence="10">
    <location>
        <begin position="219"/>
        <end position="242"/>
    </location>
</feature>
<dbReference type="OrthoDB" id="3119630at2759"/>
<evidence type="ECO:0000256" key="5">
    <source>
        <dbReference type="ARBA" id="ARBA00022777"/>
    </source>
</evidence>
<dbReference type="Gene3D" id="6.10.250.2930">
    <property type="match status" value="1"/>
</dbReference>
<keyword evidence="10" id="KW-0472">Membrane</keyword>
<dbReference type="GO" id="GO:0005524">
    <property type="term" value="F:ATP binding"/>
    <property type="evidence" value="ECO:0007669"/>
    <property type="project" value="UniProtKB-KW"/>
</dbReference>
<evidence type="ECO:0000256" key="8">
    <source>
        <dbReference type="SAM" id="Coils"/>
    </source>
</evidence>
<feature type="signal peptide" evidence="11">
    <location>
        <begin position="1"/>
        <end position="21"/>
    </location>
</feature>
<sequence>MMWRNGILHILISGIWRTTSALRLEPALPFTVIVNQPQIFTWIRTDDDDDVPVDLQAIPINGSPTQSLEDNNDDFTDPRTAGETNDLNDEDGKPRNGSVTVNFPSAMSFSIVAVKGPFGPKPFHTFNGTVVATASPGTTTNASTTTQVQSASSGSSNTALSTLGSSSSVSSTVNGSVQTGTPTSTADANSNTNPTLVPAPTFAPPMNSSAVSATPNTGAIAGGVVGGVLVMLAVAAAVFYILKRRKIKLKHNLDPTPYLDTIPVSGSDAPYTDIRERKMQMVRQRESLERELEVYEQASQESNSRAGDILDGPINGGYQEGGIVQVLRRMEVLTQRIATLEAGMAPPDYSSRTS</sequence>
<keyword evidence="3" id="KW-0808">Transferase</keyword>
<evidence type="ECO:0000313" key="14">
    <source>
        <dbReference type="Proteomes" id="UP001049176"/>
    </source>
</evidence>
<protein>
    <recommendedName>
        <fullName evidence="1">receptor protein-tyrosine kinase</fullName>
        <ecNumber evidence="1">2.7.10.1</ecNumber>
    </recommendedName>
</protein>
<feature type="region of interest" description="Disordered" evidence="9">
    <location>
        <begin position="59"/>
        <end position="99"/>
    </location>
</feature>
<evidence type="ECO:0000256" key="9">
    <source>
        <dbReference type="SAM" id="MobiDB-lite"/>
    </source>
</evidence>
<keyword evidence="4" id="KW-0547">Nucleotide-binding</keyword>
<feature type="compositionally biased region" description="Polar residues" evidence="9">
    <location>
        <begin position="182"/>
        <end position="195"/>
    </location>
</feature>
<dbReference type="AlphaFoldDB" id="A0A9P7RPI1"/>
<evidence type="ECO:0000256" key="3">
    <source>
        <dbReference type="ARBA" id="ARBA00022679"/>
    </source>
</evidence>
<dbReference type="KEGG" id="more:E1B28_013078"/>
<comment type="caution">
    <text evidence="13">The sequence shown here is derived from an EMBL/GenBank/DDBJ whole genome shotgun (WGS) entry which is preliminary data.</text>
</comment>
<evidence type="ECO:0000256" key="11">
    <source>
        <dbReference type="SAM" id="SignalP"/>
    </source>
</evidence>
<keyword evidence="5" id="KW-0418">Kinase</keyword>
<name>A0A9P7RPI1_9AGAR</name>
<evidence type="ECO:0000256" key="4">
    <source>
        <dbReference type="ARBA" id="ARBA00022741"/>
    </source>
</evidence>
<organism evidence="13 14">
    <name type="scientific">Marasmius oreades</name>
    <name type="common">fairy-ring Marasmius</name>
    <dbReference type="NCBI Taxonomy" id="181124"/>
    <lineage>
        <taxon>Eukaryota</taxon>
        <taxon>Fungi</taxon>
        <taxon>Dikarya</taxon>
        <taxon>Basidiomycota</taxon>
        <taxon>Agaricomycotina</taxon>
        <taxon>Agaricomycetes</taxon>
        <taxon>Agaricomycetidae</taxon>
        <taxon>Agaricales</taxon>
        <taxon>Marasmiineae</taxon>
        <taxon>Marasmiaceae</taxon>
        <taxon>Marasmius</taxon>
    </lineage>
</organism>
<dbReference type="Pfam" id="PF21314">
    <property type="entry name" value="TM_ErbB1"/>
    <property type="match status" value="1"/>
</dbReference>
<feature type="coiled-coil region" evidence="8">
    <location>
        <begin position="271"/>
        <end position="305"/>
    </location>
</feature>
<keyword evidence="14" id="KW-1185">Reference proteome</keyword>
<feature type="domain" description="Epidermal growth factor receptor-like transmembrane-juxtamembrane segment" evidence="12">
    <location>
        <begin position="220"/>
        <end position="252"/>
    </location>
</feature>
<keyword evidence="8" id="KW-0175">Coiled coil</keyword>
<feature type="chain" id="PRO_5040310588" description="receptor protein-tyrosine kinase" evidence="11">
    <location>
        <begin position="22"/>
        <end position="354"/>
    </location>
</feature>
<dbReference type="EC" id="2.7.10.1" evidence="1"/>
<proteinExistence type="predicted"/>
<evidence type="ECO:0000256" key="7">
    <source>
        <dbReference type="ARBA" id="ARBA00023137"/>
    </source>
</evidence>
<keyword evidence="10" id="KW-1133">Transmembrane helix</keyword>
<keyword evidence="6" id="KW-0067">ATP-binding</keyword>
<dbReference type="GO" id="GO:0004714">
    <property type="term" value="F:transmembrane receptor protein tyrosine kinase activity"/>
    <property type="evidence" value="ECO:0007669"/>
    <property type="project" value="UniProtKB-EC"/>
</dbReference>
<reference evidence="13" key="1">
    <citation type="journal article" date="2021" name="Genome Biol. Evol.">
        <title>The assembled and annotated genome of the fairy-ring fungus Marasmius oreades.</title>
        <authorList>
            <person name="Hiltunen M."/>
            <person name="Ament-Velasquez S.L."/>
            <person name="Johannesson H."/>
        </authorList>
    </citation>
    <scope>NUCLEOTIDE SEQUENCE</scope>
    <source>
        <strain evidence="13">03SP1</strain>
    </source>
</reference>
<dbReference type="Proteomes" id="UP001049176">
    <property type="component" value="Chromosome 9"/>
</dbReference>
<evidence type="ECO:0000256" key="2">
    <source>
        <dbReference type="ARBA" id="ARBA00022553"/>
    </source>
</evidence>
<evidence type="ECO:0000256" key="10">
    <source>
        <dbReference type="SAM" id="Phobius"/>
    </source>
</evidence>
<evidence type="ECO:0000313" key="13">
    <source>
        <dbReference type="EMBL" id="KAG7087097.1"/>
    </source>
</evidence>
<keyword evidence="10" id="KW-0812">Transmembrane</keyword>
<dbReference type="GeneID" id="66082153"/>
<evidence type="ECO:0000259" key="12">
    <source>
        <dbReference type="Pfam" id="PF21314"/>
    </source>
</evidence>
<keyword evidence="2" id="KW-0597">Phosphoprotein</keyword>
<dbReference type="NCBIfam" id="NF033846">
    <property type="entry name" value="Rumino_NPXTG"/>
    <property type="match status" value="1"/>
</dbReference>
<dbReference type="EMBL" id="CM032189">
    <property type="protein sequence ID" value="KAG7087097.1"/>
    <property type="molecule type" value="Genomic_DNA"/>
</dbReference>
<feature type="region of interest" description="Disordered" evidence="9">
    <location>
        <begin position="138"/>
        <end position="203"/>
    </location>
</feature>
<evidence type="ECO:0000256" key="6">
    <source>
        <dbReference type="ARBA" id="ARBA00022840"/>
    </source>
</evidence>
<dbReference type="RefSeq" id="XP_043003568.1">
    <property type="nucleotide sequence ID" value="XM_043158224.1"/>
</dbReference>
<feature type="compositionally biased region" description="Low complexity" evidence="9">
    <location>
        <begin position="138"/>
        <end position="181"/>
    </location>
</feature>
<evidence type="ECO:0000256" key="1">
    <source>
        <dbReference type="ARBA" id="ARBA00011902"/>
    </source>
</evidence>
<keyword evidence="11" id="KW-0732">Signal</keyword>
<dbReference type="InterPro" id="IPR044912">
    <property type="entry name" value="Egfr_JX_dom"/>
</dbReference>
<keyword evidence="7" id="KW-0829">Tyrosine-protein kinase</keyword>
<dbReference type="InterPro" id="IPR049328">
    <property type="entry name" value="TM_ErbB1"/>
</dbReference>
<gene>
    <name evidence="13" type="ORF">E1B28_013078</name>
</gene>
<accession>A0A9P7RPI1</accession>